<proteinExistence type="predicted"/>
<reference evidence="3" key="1">
    <citation type="journal article" date="2014" name="Int. J. Syst. Evol. Microbiol.">
        <title>Complete genome sequence of Corynebacterium casei LMG S-19264T (=DSM 44701T), isolated from a smear-ripened cheese.</title>
        <authorList>
            <consortium name="US DOE Joint Genome Institute (JGI-PGF)"/>
            <person name="Walter F."/>
            <person name="Albersmeier A."/>
            <person name="Kalinowski J."/>
            <person name="Ruckert C."/>
        </authorList>
    </citation>
    <scope>NUCLEOTIDE SEQUENCE</scope>
    <source>
        <strain evidence="3">CGMCC 1.12813</strain>
    </source>
</reference>
<keyword evidence="1" id="KW-0812">Transmembrane</keyword>
<comment type="caution">
    <text evidence="3">The sequence shown here is derived from an EMBL/GenBank/DDBJ whole genome shotgun (WGS) entry which is preliminary data.</text>
</comment>
<gene>
    <name evidence="3" type="ORF">GCM10010979_23880</name>
</gene>
<evidence type="ECO:0000259" key="2">
    <source>
        <dbReference type="Pfam" id="PF10099"/>
    </source>
</evidence>
<evidence type="ECO:0000256" key="1">
    <source>
        <dbReference type="SAM" id="Phobius"/>
    </source>
</evidence>
<feature type="transmembrane region" description="Helical" evidence="1">
    <location>
        <begin position="82"/>
        <end position="106"/>
    </location>
</feature>
<keyword evidence="4" id="KW-1185">Reference proteome</keyword>
<accession>A0A916SN14</accession>
<sequence length="225" mass="23463">MPHLDPDILALIALGETVETDADTSHLASCSACRDEVAALSATVVVGRRSLSDDQLVSPDARVWEAISDELGLKPRRRSRRLVPALVAAAAAVVLIAGGAATWWALRPVPNTVLASAALASFPNWPTADGEAVLEQHPDGSKTVTVTVQAPTEDGAFREAWLIRSDATDLVSLGVVRGSSATFDVPAGVDITQFDLVDVSQEADDGNPAHSGDSIVRGQLQAAAQ</sequence>
<feature type="domain" description="Anti-sigma K factor RskA C-terminal" evidence="2">
    <location>
        <begin position="86"/>
        <end position="213"/>
    </location>
</feature>
<dbReference type="AlphaFoldDB" id="A0A916SN14"/>
<dbReference type="EMBL" id="BMGB01000001">
    <property type="protein sequence ID" value="GGB08555.1"/>
    <property type="molecule type" value="Genomic_DNA"/>
</dbReference>
<reference evidence="3" key="2">
    <citation type="submission" date="2020-09" db="EMBL/GenBank/DDBJ databases">
        <authorList>
            <person name="Sun Q."/>
            <person name="Zhou Y."/>
        </authorList>
    </citation>
    <scope>NUCLEOTIDE SEQUENCE</scope>
    <source>
        <strain evidence="3">CGMCC 1.12813</strain>
    </source>
</reference>
<dbReference type="Proteomes" id="UP000606922">
    <property type="component" value="Unassembled WGS sequence"/>
</dbReference>
<name>A0A916SN14_9MICO</name>
<keyword evidence="1" id="KW-0472">Membrane</keyword>
<organism evidence="3 4">
    <name type="scientific">Conyzicola nivalis</name>
    <dbReference type="NCBI Taxonomy" id="1477021"/>
    <lineage>
        <taxon>Bacteria</taxon>
        <taxon>Bacillati</taxon>
        <taxon>Actinomycetota</taxon>
        <taxon>Actinomycetes</taxon>
        <taxon>Micrococcales</taxon>
        <taxon>Microbacteriaceae</taxon>
        <taxon>Conyzicola</taxon>
    </lineage>
</organism>
<evidence type="ECO:0000313" key="3">
    <source>
        <dbReference type="EMBL" id="GGB08555.1"/>
    </source>
</evidence>
<dbReference type="GO" id="GO:0005886">
    <property type="term" value="C:plasma membrane"/>
    <property type="evidence" value="ECO:0007669"/>
    <property type="project" value="InterPro"/>
</dbReference>
<keyword evidence="1" id="KW-1133">Transmembrane helix</keyword>
<dbReference type="RefSeq" id="WP_188510816.1">
    <property type="nucleotide sequence ID" value="NZ_BMGB01000001.1"/>
</dbReference>
<protein>
    <recommendedName>
        <fullName evidence="2">Anti-sigma K factor RskA C-terminal domain-containing protein</fullName>
    </recommendedName>
</protein>
<dbReference type="Pfam" id="PF10099">
    <property type="entry name" value="RskA_C"/>
    <property type="match status" value="1"/>
</dbReference>
<dbReference type="InterPro" id="IPR018764">
    <property type="entry name" value="RskA_C"/>
</dbReference>
<evidence type="ECO:0000313" key="4">
    <source>
        <dbReference type="Proteomes" id="UP000606922"/>
    </source>
</evidence>